<dbReference type="PANTHER" id="PTHR35008:SF8">
    <property type="entry name" value="ALCOHOL DEHYDROGENASE CYTOCHROME C SUBUNIT"/>
    <property type="match status" value="1"/>
</dbReference>
<evidence type="ECO:0000256" key="5">
    <source>
        <dbReference type="SAM" id="MobiDB-lite"/>
    </source>
</evidence>
<dbReference type="Pfam" id="PF00034">
    <property type="entry name" value="Cytochrom_C"/>
    <property type="match status" value="1"/>
</dbReference>
<feature type="compositionally biased region" description="Basic and acidic residues" evidence="5">
    <location>
        <begin position="23"/>
        <end position="44"/>
    </location>
</feature>
<evidence type="ECO:0000313" key="7">
    <source>
        <dbReference type="EMBL" id="MDY2588153.1"/>
    </source>
</evidence>
<evidence type="ECO:0000256" key="2">
    <source>
        <dbReference type="ARBA" id="ARBA00022723"/>
    </source>
</evidence>
<dbReference type="PROSITE" id="PS51257">
    <property type="entry name" value="PROKAR_LIPOPROTEIN"/>
    <property type="match status" value="1"/>
</dbReference>
<name>A0ABU5ERG9_9FLAO</name>
<evidence type="ECO:0000256" key="3">
    <source>
        <dbReference type="ARBA" id="ARBA00023004"/>
    </source>
</evidence>
<evidence type="ECO:0000256" key="1">
    <source>
        <dbReference type="ARBA" id="ARBA00022617"/>
    </source>
</evidence>
<sequence length="151" mass="16787">MSRLYKLLVIVFFAVSCNSGQKKNNDADYSVKKESPTLDPQQKESYERGKIVYEKLCITCHMPNGKGAVKVFPPLAQSDYLRDNQKASIKGIKNGMSGEIAVNGITYNSVMSPLGLTDKEVADVLNYINHSWGNNYGNFVTSEDVTKIIKN</sequence>
<proteinExistence type="predicted"/>
<organism evidence="7 8">
    <name type="scientific">Winogradskyella aquimaris</name>
    <dbReference type="NCBI Taxonomy" id="864074"/>
    <lineage>
        <taxon>Bacteria</taxon>
        <taxon>Pseudomonadati</taxon>
        <taxon>Bacteroidota</taxon>
        <taxon>Flavobacteriia</taxon>
        <taxon>Flavobacteriales</taxon>
        <taxon>Flavobacteriaceae</taxon>
        <taxon>Winogradskyella</taxon>
    </lineage>
</organism>
<gene>
    <name evidence="7" type="ORF">SNF14_12450</name>
</gene>
<dbReference type="PANTHER" id="PTHR35008">
    <property type="entry name" value="BLL4482 PROTEIN-RELATED"/>
    <property type="match status" value="1"/>
</dbReference>
<keyword evidence="3 4" id="KW-0408">Iron</keyword>
<accession>A0ABU5ERG9</accession>
<evidence type="ECO:0000256" key="4">
    <source>
        <dbReference type="PROSITE-ProRule" id="PRU00433"/>
    </source>
</evidence>
<comment type="caution">
    <text evidence="7">The sequence shown here is derived from an EMBL/GenBank/DDBJ whole genome shotgun (WGS) entry which is preliminary data.</text>
</comment>
<evidence type="ECO:0000259" key="6">
    <source>
        <dbReference type="PROSITE" id="PS51007"/>
    </source>
</evidence>
<reference evidence="7 8" key="1">
    <citation type="submission" date="2023-11" db="EMBL/GenBank/DDBJ databases">
        <title>Winogradskyella pelagius sp. nov., isolated from coastal sediment.</title>
        <authorList>
            <person name="Li F."/>
        </authorList>
    </citation>
    <scope>NUCLEOTIDE SEQUENCE [LARGE SCALE GENOMIC DNA]</scope>
    <source>
        <strain evidence="7 8">KCTC 23502</strain>
    </source>
</reference>
<dbReference type="SUPFAM" id="SSF46626">
    <property type="entry name" value="Cytochrome c"/>
    <property type="match status" value="1"/>
</dbReference>
<evidence type="ECO:0000313" key="8">
    <source>
        <dbReference type="Proteomes" id="UP001285855"/>
    </source>
</evidence>
<keyword evidence="1 4" id="KW-0349">Heme</keyword>
<dbReference type="PROSITE" id="PS51007">
    <property type="entry name" value="CYTC"/>
    <property type="match status" value="1"/>
</dbReference>
<dbReference type="InterPro" id="IPR009056">
    <property type="entry name" value="Cyt_c-like_dom"/>
</dbReference>
<dbReference type="InterPro" id="IPR051459">
    <property type="entry name" value="Cytochrome_c-type_DH"/>
</dbReference>
<feature type="domain" description="Cytochrome c" evidence="6">
    <location>
        <begin position="44"/>
        <end position="132"/>
    </location>
</feature>
<protein>
    <submittedName>
        <fullName evidence="7">Cytochrome c</fullName>
    </submittedName>
</protein>
<dbReference type="Proteomes" id="UP001285855">
    <property type="component" value="Unassembled WGS sequence"/>
</dbReference>
<dbReference type="EMBL" id="JAXDAE010000013">
    <property type="protein sequence ID" value="MDY2588153.1"/>
    <property type="molecule type" value="Genomic_DNA"/>
</dbReference>
<feature type="region of interest" description="Disordered" evidence="5">
    <location>
        <begin position="20"/>
        <end position="44"/>
    </location>
</feature>
<dbReference type="InterPro" id="IPR036909">
    <property type="entry name" value="Cyt_c-like_dom_sf"/>
</dbReference>
<dbReference type="Gene3D" id="1.10.760.10">
    <property type="entry name" value="Cytochrome c-like domain"/>
    <property type="match status" value="1"/>
</dbReference>
<keyword evidence="8" id="KW-1185">Reference proteome</keyword>
<dbReference type="RefSeq" id="WP_320556501.1">
    <property type="nucleotide sequence ID" value="NZ_JAXDAE010000013.1"/>
</dbReference>
<keyword evidence="2 4" id="KW-0479">Metal-binding</keyword>